<sequence length="238" mass="25705">MTQVFIQGGLQNLAAGGRLQRKRPSDLRSFAFLYINPVTFAVEPMVKNQEDLYSRVTALKKKEAGAQGRAGECTKSAGRLSFTEFEAILAGPRGKAKKLYDLVAAVEIFTFDDDQWVSYDDAKSFKAKMDYANPHCIGGTLVWAVSLDGGGTATRTTTLFIEDYGSNGGSGDIYIGPDLWANSAHGISCEPPYTMVLPPFPMETPVAAAWPPNTTNVLSSSADPFILKPQSSASHLLL</sequence>
<dbReference type="Gene3D" id="3.20.20.80">
    <property type="entry name" value="Glycosidases"/>
    <property type="match status" value="1"/>
</dbReference>
<dbReference type="GO" id="GO:0008843">
    <property type="term" value="F:endochitinase activity"/>
    <property type="evidence" value="ECO:0007669"/>
    <property type="project" value="UniProtKB-EC"/>
</dbReference>
<protein>
    <recommendedName>
        <fullName evidence="2">chitinase</fullName>
        <ecNumber evidence="2">3.2.1.14</ecNumber>
    </recommendedName>
</protein>
<dbReference type="InterPro" id="IPR050314">
    <property type="entry name" value="Glycosyl_Hydrlase_18"/>
</dbReference>
<keyword evidence="5" id="KW-1185">Reference proteome</keyword>
<evidence type="ECO:0000259" key="3">
    <source>
        <dbReference type="Pfam" id="PF00704"/>
    </source>
</evidence>
<organism evidence="4 5">
    <name type="scientific">Trichophyton violaceum</name>
    <dbReference type="NCBI Taxonomy" id="34388"/>
    <lineage>
        <taxon>Eukaryota</taxon>
        <taxon>Fungi</taxon>
        <taxon>Dikarya</taxon>
        <taxon>Ascomycota</taxon>
        <taxon>Pezizomycotina</taxon>
        <taxon>Eurotiomycetes</taxon>
        <taxon>Eurotiomycetidae</taxon>
        <taxon>Onygenales</taxon>
        <taxon>Arthrodermataceae</taxon>
        <taxon>Trichophyton</taxon>
    </lineage>
</organism>
<dbReference type="InterPro" id="IPR001223">
    <property type="entry name" value="Glyco_hydro18_cat"/>
</dbReference>
<dbReference type="GO" id="GO:0005975">
    <property type="term" value="P:carbohydrate metabolic process"/>
    <property type="evidence" value="ECO:0007669"/>
    <property type="project" value="InterPro"/>
</dbReference>
<dbReference type="AlphaFoldDB" id="A0A178FLC7"/>
<dbReference type="InterPro" id="IPR029070">
    <property type="entry name" value="Chitinase_insertion_sf"/>
</dbReference>
<evidence type="ECO:0000313" key="4">
    <source>
        <dbReference type="EMBL" id="OAL72287.1"/>
    </source>
</evidence>
<gene>
    <name evidence="4" type="ORF">A7D00_3285</name>
</gene>
<dbReference type="SUPFAM" id="SSF51445">
    <property type="entry name" value="(Trans)glycosidases"/>
    <property type="match status" value="1"/>
</dbReference>
<dbReference type="InterPro" id="IPR017853">
    <property type="entry name" value="GH"/>
</dbReference>
<dbReference type="Proteomes" id="UP000243519">
    <property type="component" value="Unassembled WGS sequence"/>
</dbReference>
<comment type="caution">
    <text evidence="4">The sequence shown here is derived from an EMBL/GenBank/DDBJ whole genome shotgun (WGS) entry which is preliminary data.</text>
</comment>
<dbReference type="Pfam" id="PF00704">
    <property type="entry name" value="Glyco_hydro_18"/>
    <property type="match status" value="1"/>
</dbReference>
<dbReference type="SUPFAM" id="SSF54556">
    <property type="entry name" value="Chitinase insertion domain"/>
    <property type="match status" value="1"/>
</dbReference>
<dbReference type="PANTHER" id="PTHR11177">
    <property type="entry name" value="CHITINASE"/>
    <property type="match status" value="1"/>
</dbReference>
<evidence type="ECO:0000256" key="1">
    <source>
        <dbReference type="ARBA" id="ARBA00008682"/>
    </source>
</evidence>
<evidence type="ECO:0000313" key="5">
    <source>
        <dbReference type="Proteomes" id="UP000243519"/>
    </source>
</evidence>
<evidence type="ECO:0000256" key="2">
    <source>
        <dbReference type="ARBA" id="ARBA00012729"/>
    </source>
</evidence>
<dbReference type="EC" id="3.2.1.14" evidence="2"/>
<reference evidence="4 5" key="1">
    <citation type="submission" date="2016-05" db="EMBL/GenBank/DDBJ databases">
        <title>Genome sequencing of Trichophyton violaceum CMCC(F)T3l isolated from hair.</title>
        <authorList>
            <person name="Zhan P."/>
            <person name="Tao Y."/>
            <person name="Liu W."/>
        </authorList>
    </citation>
    <scope>NUCLEOTIDE SEQUENCE [LARGE SCALE GENOMIC DNA]</scope>
    <source>
        <strain evidence="5">CMCC(F)T3l</strain>
    </source>
</reference>
<name>A0A178FLC7_TRIVO</name>
<proteinExistence type="inferred from homology"/>
<dbReference type="PANTHER" id="PTHR11177:SF333">
    <property type="entry name" value="CHITINASE"/>
    <property type="match status" value="1"/>
</dbReference>
<comment type="similarity">
    <text evidence="1">Belongs to the glycosyl hydrolase 18 family. Chitinase class V subfamily.</text>
</comment>
<feature type="domain" description="GH18" evidence="3">
    <location>
        <begin position="53"/>
        <end position="148"/>
    </location>
</feature>
<dbReference type="EMBL" id="LHPN01000004">
    <property type="protein sequence ID" value="OAL72287.1"/>
    <property type="molecule type" value="Genomic_DNA"/>
</dbReference>
<accession>A0A178FLC7</accession>